<comment type="caution">
    <text evidence="2">The sequence shown here is derived from an EMBL/GenBank/DDBJ whole genome shotgun (WGS) entry which is preliminary data.</text>
</comment>
<dbReference type="SUPFAM" id="SSF56436">
    <property type="entry name" value="C-type lectin-like"/>
    <property type="match status" value="1"/>
</dbReference>
<protein>
    <recommendedName>
        <fullName evidence="1">Sulfatase-modifying factor enzyme-like domain-containing protein</fullName>
    </recommendedName>
</protein>
<evidence type="ECO:0000259" key="1">
    <source>
        <dbReference type="Pfam" id="PF03781"/>
    </source>
</evidence>
<name>A4BGR7_9GAMM</name>
<dbReference type="PANTHER" id="PTHR23150">
    <property type="entry name" value="SULFATASE MODIFYING FACTOR 1, 2"/>
    <property type="match status" value="1"/>
</dbReference>
<dbReference type="Proteomes" id="UP000005953">
    <property type="component" value="Unassembled WGS sequence"/>
</dbReference>
<dbReference type="GO" id="GO:0120147">
    <property type="term" value="F:formylglycine-generating oxidase activity"/>
    <property type="evidence" value="ECO:0007669"/>
    <property type="project" value="TreeGrafter"/>
</dbReference>
<gene>
    <name evidence="2" type="ORF">MED297_14405</name>
</gene>
<dbReference type="STRING" id="314283.MED297_14405"/>
<dbReference type="Gene3D" id="3.90.1580.10">
    <property type="entry name" value="paralog of FGE (formylglycine-generating enzyme)"/>
    <property type="match status" value="1"/>
</dbReference>
<proteinExistence type="predicted"/>
<dbReference type="InterPro" id="IPR051043">
    <property type="entry name" value="Sulfatase_Mod_Factor_Kinase"/>
</dbReference>
<sequence>MTLQLITVPAGSIVLRDDRLKRTWHETVASFLLSPYPVTQQHYQNLVGVNPSVPKAELAPVVNVSWLDAVRFCNLLSQQEALDPYYDIPAQGSQVTIFAGSTGYRLPTDAEWEFACRAGTDGPRYGAVDDIAWYQSNSGGAPQLVGQKRPNAFCLFDMLGNVWEWCWDLYDPAVYGPYRIFRGGGWSDDARGCIASNRRRSHPSFTIDDLGFRVARSIER</sequence>
<keyword evidence="3" id="KW-1185">Reference proteome</keyword>
<dbReference type="OrthoDB" id="9768004at2"/>
<reference evidence="2 3" key="1">
    <citation type="submission" date="2006-02" db="EMBL/GenBank/DDBJ databases">
        <authorList>
            <person name="Pinhassi J."/>
            <person name="Pedros-Alio C."/>
            <person name="Ferriera S."/>
            <person name="Johnson J."/>
            <person name="Kravitz S."/>
            <person name="Halpern A."/>
            <person name="Remington K."/>
            <person name="Beeson K."/>
            <person name="Tran B."/>
            <person name="Rogers Y.-H."/>
            <person name="Friedman R."/>
            <person name="Venter J.C."/>
        </authorList>
    </citation>
    <scope>NUCLEOTIDE SEQUENCE [LARGE SCALE GENOMIC DNA]</scope>
    <source>
        <strain evidence="2 3">MED297</strain>
    </source>
</reference>
<dbReference type="PANTHER" id="PTHR23150:SF19">
    <property type="entry name" value="FORMYLGLYCINE-GENERATING ENZYME"/>
    <property type="match status" value="1"/>
</dbReference>
<feature type="domain" description="Sulfatase-modifying factor enzyme-like" evidence="1">
    <location>
        <begin position="25"/>
        <end position="216"/>
    </location>
</feature>
<accession>A4BGR7</accession>
<dbReference type="InterPro" id="IPR005532">
    <property type="entry name" value="SUMF_dom"/>
</dbReference>
<dbReference type="AlphaFoldDB" id="A4BGR7"/>
<organism evidence="2 3">
    <name type="scientific">Reinekea blandensis MED297</name>
    <dbReference type="NCBI Taxonomy" id="314283"/>
    <lineage>
        <taxon>Bacteria</taxon>
        <taxon>Pseudomonadati</taxon>
        <taxon>Pseudomonadota</taxon>
        <taxon>Gammaproteobacteria</taxon>
        <taxon>Oceanospirillales</taxon>
        <taxon>Saccharospirillaceae</taxon>
        <taxon>Reinekea</taxon>
    </lineage>
</organism>
<dbReference type="InterPro" id="IPR016187">
    <property type="entry name" value="CTDL_fold"/>
</dbReference>
<dbReference type="Pfam" id="PF03781">
    <property type="entry name" value="FGE-sulfatase"/>
    <property type="match status" value="1"/>
</dbReference>
<dbReference type="InterPro" id="IPR042095">
    <property type="entry name" value="SUMF_sf"/>
</dbReference>
<evidence type="ECO:0000313" key="3">
    <source>
        <dbReference type="Proteomes" id="UP000005953"/>
    </source>
</evidence>
<dbReference type="RefSeq" id="WP_008042866.1">
    <property type="nucleotide sequence ID" value="NZ_CH724149.1"/>
</dbReference>
<dbReference type="HOGENOM" id="CLU_012431_2_2_6"/>
<dbReference type="EMBL" id="AAOE01000017">
    <property type="protein sequence ID" value="EAR08715.1"/>
    <property type="molecule type" value="Genomic_DNA"/>
</dbReference>
<evidence type="ECO:0000313" key="2">
    <source>
        <dbReference type="EMBL" id="EAR08715.1"/>
    </source>
</evidence>